<proteinExistence type="predicted"/>
<dbReference type="EMBL" id="VITT01000009">
    <property type="protein sequence ID" value="TWB58702.1"/>
    <property type="molecule type" value="Genomic_DNA"/>
</dbReference>
<organism evidence="1 2">
    <name type="scientific">Nitrospirillum amazonense</name>
    <dbReference type="NCBI Taxonomy" id="28077"/>
    <lineage>
        <taxon>Bacteria</taxon>
        <taxon>Pseudomonadati</taxon>
        <taxon>Pseudomonadota</taxon>
        <taxon>Alphaproteobacteria</taxon>
        <taxon>Rhodospirillales</taxon>
        <taxon>Azospirillaceae</taxon>
        <taxon>Nitrospirillum</taxon>
    </lineage>
</organism>
<evidence type="ECO:0000313" key="2">
    <source>
        <dbReference type="Proteomes" id="UP000318050"/>
    </source>
</evidence>
<sequence>MTDLTKLTWVHCTGVPGVILAETDGQPDVLTIDVNSNLDDATVSAIADHVIKLQAAFVRLGPELQSAVARLAELDKAVRDCLPLIEEAEKQGLVGDESAMWPVEILRGLVRPQQPKGTAWPGGATVKLEWDCGSGADRTTGWAKRDPDGNVVSVVGGSLLDLRGWRVIEELQSPAREN</sequence>
<gene>
    <name evidence="1" type="ORF">FBZ92_109195</name>
</gene>
<reference evidence="1 2" key="1">
    <citation type="submission" date="2019-06" db="EMBL/GenBank/DDBJ databases">
        <title>Genomic Encyclopedia of Type Strains, Phase IV (KMG-V): Genome sequencing to study the core and pangenomes of soil and plant-associated prokaryotes.</title>
        <authorList>
            <person name="Whitman W."/>
        </authorList>
    </citation>
    <scope>NUCLEOTIDE SEQUENCE [LARGE SCALE GENOMIC DNA]</scope>
    <source>
        <strain evidence="1 2">BR 11140</strain>
    </source>
</reference>
<comment type="caution">
    <text evidence="1">The sequence shown here is derived from an EMBL/GenBank/DDBJ whole genome shotgun (WGS) entry which is preliminary data.</text>
</comment>
<name>A0A560II27_9PROT</name>
<dbReference type="Proteomes" id="UP000318050">
    <property type="component" value="Unassembled WGS sequence"/>
</dbReference>
<dbReference type="AlphaFoldDB" id="A0A560II27"/>
<protein>
    <submittedName>
        <fullName evidence="1">Uncharacterized protein</fullName>
    </submittedName>
</protein>
<evidence type="ECO:0000313" key="1">
    <source>
        <dbReference type="EMBL" id="TWB58702.1"/>
    </source>
</evidence>
<accession>A0A560II27</accession>